<evidence type="ECO:0000256" key="5">
    <source>
        <dbReference type="ARBA" id="ARBA00023125"/>
    </source>
</evidence>
<dbReference type="Proteomes" id="UP000006346">
    <property type="component" value="Chromosome"/>
</dbReference>
<keyword evidence="6" id="KW-0804">Transcription</keyword>
<feature type="binding site" evidence="8">
    <location>
        <position position="90"/>
    </location>
    <ligand>
        <name>Fe cation</name>
        <dbReference type="ChEBI" id="CHEBI:24875"/>
    </ligand>
</feature>
<dbReference type="GO" id="GO:0045892">
    <property type="term" value="P:negative regulation of DNA-templated transcription"/>
    <property type="evidence" value="ECO:0007669"/>
    <property type="project" value="TreeGrafter"/>
</dbReference>
<dbReference type="PANTHER" id="PTHR33202:SF7">
    <property type="entry name" value="FERRIC UPTAKE REGULATION PROTEIN"/>
    <property type="match status" value="1"/>
</dbReference>
<dbReference type="Gene3D" id="1.10.10.10">
    <property type="entry name" value="Winged helix-like DNA-binding domain superfamily/Winged helix DNA-binding domain"/>
    <property type="match status" value="1"/>
</dbReference>
<dbReference type="GO" id="GO:0008270">
    <property type="term" value="F:zinc ion binding"/>
    <property type="evidence" value="ECO:0007669"/>
    <property type="project" value="TreeGrafter"/>
</dbReference>
<organism evidence="9 10">
    <name type="scientific">Desulfosporosinus orientis (strain ATCC 19365 / DSM 765 / NCIMB 8382 / VKM B-1628 / Singapore I)</name>
    <name type="common">Desulfotomaculum orientis</name>
    <dbReference type="NCBI Taxonomy" id="768706"/>
    <lineage>
        <taxon>Bacteria</taxon>
        <taxon>Bacillati</taxon>
        <taxon>Bacillota</taxon>
        <taxon>Clostridia</taxon>
        <taxon>Eubacteriales</taxon>
        <taxon>Desulfitobacteriaceae</taxon>
        <taxon>Desulfosporosinus</taxon>
    </lineage>
</organism>
<dbReference type="STRING" id="768706.Desor_0474"/>
<dbReference type="KEGG" id="dor:Desor_0474"/>
<dbReference type="EMBL" id="CP003108">
    <property type="protein sequence ID" value="AET66177.1"/>
    <property type="molecule type" value="Genomic_DNA"/>
</dbReference>
<protein>
    <submittedName>
        <fullName evidence="9">Fe2+/Zn2+ uptake regulation protein</fullName>
    </submittedName>
</protein>
<dbReference type="HOGENOM" id="CLU_096072_5_1_9"/>
<dbReference type="InterPro" id="IPR002481">
    <property type="entry name" value="FUR"/>
</dbReference>
<sequence length="152" mass="17677">MDQNSKYKELLNREGIKSTRHRNSILELLEESKLPMTAEQLFIALKDKTSSIDLSTVYRTLDTFASKNLVIKTTRNDDGKALYELNHNEHKHHLLCVKCHKLISIEDCPIGELKETLKNKIDFDITGHKLEIYGYCHDCKNLNYDSKNDERP</sequence>
<name>G7WA39_DESOD</name>
<comment type="cofactor">
    <cofactor evidence="8">
        <name>Mn(2+)</name>
        <dbReference type="ChEBI" id="CHEBI:29035"/>
    </cofactor>
    <cofactor evidence="8">
        <name>Fe(2+)</name>
        <dbReference type="ChEBI" id="CHEBI:29033"/>
    </cofactor>
    <text evidence="8">Binds 1 Mn(2+) or Fe(2+) ion per subunit.</text>
</comment>
<evidence type="ECO:0000256" key="1">
    <source>
        <dbReference type="ARBA" id="ARBA00007957"/>
    </source>
</evidence>
<dbReference type="GO" id="GO:1900376">
    <property type="term" value="P:regulation of secondary metabolite biosynthetic process"/>
    <property type="evidence" value="ECO:0007669"/>
    <property type="project" value="TreeGrafter"/>
</dbReference>
<dbReference type="eggNOG" id="COG0735">
    <property type="taxonomic scope" value="Bacteria"/>
</dbReference>
<keyword evidence="10" id="KW-1185">Reference proteome</keyword>
<dbReference type="GO" id="GO:0000976">
    <property type="term" value="F:transcription cis-regulatory region binding"/>
    <property type="evidence" value="ECO:0007669"/>
    <property type="project" value="TreeGrafter"/>
</dbReference>
<evidence type="ECO:0000256" key="3">
    <source>
        <dbReference type="ARBA" id="ARBA00022833"/>
    </source>
</evidence>
<keyword evidence="2" id="KW-0678">Repressor</keyword>
<keyword evidence="7" id="KW-0479">Metal-binding</keyword>
<dbReference type="InterPro" id="IPR036390">
    <property type="entry name" value="WH_DNA-bd_sf"/>
</dbReference>
<keyword evidence="3 7" id="KW-0862">Zinc</keyword>
<dbReference type="SUPFAM" id="SSF46785">
    <property type="entry name" value="Winged helix' DNA-binding domain"/>
    <property type="match status" value="1"/>
</dbReference>
<comment type="cofactor">
    <cofactor evidence="7">
        <name>Zn(2+)</name>
        <dbReference type="ChEBI" id="CHEBI:29105"/>
    </cofactor>
    <text evidence="7">Binds 1 zinc ion per subunit.</text>
</comment>
<dbReference type="PATRIC" id="fig|768706.3.peg.439"/>
<evidence type="ECO:0000313" key="9">
    <source>
        <dbReference type="EMBL" id="AET66177.1"/>
    </source>
</evidence>
<dbReference type="CDD" id="cd07153">
    <property type="entry name" value="Fur_like"/>
    <property type="match status" value="1"/>
</dbReference>
<gene>
    <name evidence="9" type="ordered locus">Desor_0474</name>
</gene>
<evidence type="ECO:0000256" key="4">
    <source>
        <dbReference type="ARBA" id="ARBA00023015"/>
    </source>
</evidence>
<evidence type="ECO:0000256" key="8">
    <source>
        <dbReference type="PIRSR" id="PIRSR602481-2"/>
    </source>
</evidence>
<comment type="similarity">
    <text evidence="1">Belongs to the Fur family.</text>
</comment>
<keyword evidence="4" id="KW-0805">Transcription regulation</keyword>
<dbReference type="Gene3D" id="3.30.1490.190">
    <property type="match status" value="1"/>
</dbReference>
<evidence type="ECO:0000256" key="6">
    <source>
        <dbReference type="ARBA" id="ARBA00023163"/>
    </source>
</evidence>
<evidence type="ECO:0000256" key="7">
    <source>
        <dbReference type="PIRSR" id="PIRSR602481-1"/>
    </source>
</evidence>
<feature type="binding site" evidence="7">
    <location>
        <position position="139"/>
    </location>
    <ligand>
        <name>Zn(2+)</name>
        <dbReference type="ChEBI" id="CHEBI:29105"/>
    </ligand>
</feature>
<feature type="binding site" evidence="7">
    <location>
        <position position="99"/>
    </location>
    <ligand>
        <name>Zn(2+)</name>
        <dbReference type="ChEBI" id="CHEBI:29105"/>
    </ligand>
</feature>
<feature type="binding site" evidence="8">
    <location>
        <position position="128"/>
    </location>
    <ligand>
        <name>Fe cation</name>
        <dbReference type="ChEBI" id="CHEBI:24875"/>
    </ligand>
</feature>
<dbReference type="GO" id="GO:0003700">
    <property type="term" value="F:DNA-binding transcription factor activity"/>
    <property type="evidence" value="ECO:0007669"/>
    <property type="project" value="InterPro"/>
</dbReference>
<dbReference type="InterPro" id="IPR036388">
    <property type="entry name" value="WH-like_DNA-bd_sf"/>
</dbReference>
<feature type="binding site" evidence="7">
    <location>
        <position position="136"/>
    </location>
    <ligand>
        <name>Zn(2+)</name>
        <dbReference type="ChEBI" id="CHEBI:29105"/>
    </ligand>
</feature>
<reference evidence="9 10" key="2">
    <citation type="journal article" date="2012" name="J. Bacteriol.">
        <title>Complete genome sequences of Desulfosporosinus orientis DSM765T, Desulfosporosinus youngiae DSM17734T, Desulfosporosinus meridiei DSM13257T, and Desulfosporosinus acidiphilus DSM22704T.</title>
        <authorList>
            <person name="Pester M."/>
            <person name="Brambilla E."/>
            <person name="Alazard D."/>
            <person name="Rattei T."/>
            <person name="Weinmaier T."/>
            <person name="Han J."/>
            <person name="Lucas S."/>
            <person name="Lapidus A."/>
            <person name="Cheng J.F."/>
            <person name="Goodwin L."/>
            <person name="Pitluck S."/>
            <person name="Peters L."/>
            <person name="Ovchinnikova G."/>
            <person name="Teshima H."/>
            <person name="Detter J.C."/>
            <person name="Han C.S."/>
            <person name="Tapia R."/>
            <person name="Land M.L."/>
            <person name="Hauser L."/>
            <person name="Kyrpides N.C."/>
            <person name="Ivanova N.N."/>
            <person name="Pagani I."/>
            <person name="Huntmann M."/>
            <person name="Wei C.L."/>
            <person name="Davenport K.W."/>
            <person name="Daligault H."/>
            <person name="Chain P.S."/>
            <person name="Chen A."/>
            <person name="Mavromatis K."/>
            <person name="Markowitz V."/>
            <person name="Szeto E."/>
            <person name="Mikhailova N."/>
            <person name="Pati A."/>
            <person name="Wagner M."/>
            <person name="Woyke T."/>
            <person name="Ollivier B."/>
            <person name="Klenk H.P."/>
            <person name="Spring S."/>
            <person name="Loy A."/>
        </authorList>
    </citation>
    <scope>NUCLEOTIDE SEQUENCE [LARGE SCALE GENOMIC DNA]</scope>
    <source>
        <strain evidence="10">ATCC 19365 / DSM 765 / NCIMB 8382 / VKM B-1628</strain>
    </source>
</reference>
<dbReference type="PANTHER" id="PTHR33202">
    <property type="entry name" value="ZINC UPTAKE REGULATION PROTEIN"/>
    <property type="match status" value="1"/>
</dbReference>
<feature type="binding site" evidence="7">
    <location>
        <position position="96"/>
    </location>
    <ligand>
        <name>Zn(2+)</name>
        <dbReference type="ChEBI" id="CHEBI:29105"/>
    </ligand>
</feature>
<evidence type="ECO:0000313" key="10">
    <source>
        <dbReference type="Proteomes" id="UP000006346"/>
    </source>
</evidence>
<keyword evidence="5" id="KW-0238">DNA-binding</keyword>
<dbReference type="InterPro" id="IPR043135">
    <property type="entry name" value="Fur_C"/>
</dbReference>
<proteinExistence type="inferred from homology"/>
<reference evidence="10" key="1">
    <citation type="submission" date="2011-11" db="EMBL/GenBank/DDBJ databases">
        <title>Complete sequence of Desulfosporosinus orientis DSM 765.</title>
        <authorList>
            <person name="Lucas S."/>
            <person name="Han J."/>
            <person name="Lapidus A."/>
            <person name="Cheng J.-F."/>
            <person name="Goodwin L."/>
            <person name="Pitluck S."/>
            <person name="Peters L."/>
            <person name="Ovchinnikova G."/>
            <person name="Teshima H."/>
            <person name="Detter J.C."/>
            <person name="Han C."/>
            <person name="Tapia R."/>
            <person name="Land M."/>
            <person name="Hauser L."/>
            <person name="Kyrpides N."/>
            <person name="Ivanova N."/>
            <person name="Pagani I."/>
            <person name="Pester M."/>
            <person name="Spring S."/>
            <person name="Ollivier B."/>
            <person name="Rattei T."/>
            <person name="Klenk H.-P."/>
            <person name="Wagner M."/>
            <person name="Loy A."/>
            <person name="Woyke T."/>
        </authorList>
    </citation>
    <scope>NUCLEOTIDE SEQUENCE [LARGE SCALE GENOMIC DNA]</scope>
    <source>
        <strain evidence="10">ATCC 19365 / DSM 765 / NCIMB 8382 / VKM B-1628</strain>
    </source>
</reference>
<dbReference type="Pfam" id="PF01475">
    <property type="entry name" value="FUR"/>
    <property type="match status" value="1"/>
</dbReference>
<evidence type="ECO:0000256" key="2">
    <source>
        <dbReference type="ARBA" id="ARBA00022491"/>
    </source>
</evidence>
<accession>G7WA39</accession>
<dbReference type="AlphaFoldDB" id="G7WA39"/>
<keyword evidence="8" id="KW-0408">Iron</keyword>